<dbReference type="Proteomes" id="UP001301769">
    <property type="component" value="Unassembled WGS sequence"/>
</dbReference>
<reference evidence="5" key="1">
    <citation type="journal article" date="2023" name="Mol. Phylogenet. Evol.">
        <title>Genome-scale phylogeny and comparative genomics of the fungal order Sordariales.</title>
        <authorList>
            <person name="Hensen N."/>
            <person name="Bonometti L."/>
            <person name="Westerberg I."/>
            <person name="Brannstrom I.O."/>
            <person name="Guillou S."/>
            <person name="Cros-Aarteil S."/>
            <person name="Calhoun S."/>
            <person name="Haridas S."/>
            <person name="Kuo A."/>
            <person name="Mondo S."/>
            <person name="Pangilinan J."/>
            <person name="Riley R."/>
            <person name="LaButti K."/>
            <person name="Andreopoulos B."/>
            <person name="Lipzen A."/>
            <person name="Chen C."/>
            <person name="Yan M."/>
            <person name="Daum C."/>
            <person name="Ng V."/>
            <person name="Clum A."/>
            <person name="Steindorff A."/>
            <person name="Ohm R.A."/>
            <person name="Martin F."/>
            <person name="Silar P."/>
            <person name="Natvig D.O."/>
            <person name="Lalanne C."/>
            <person name="Gautier V."/>
            <person name="Ament-Velasquez S.L."/>
            <person name="Kruys A."/>
            <person name="Hutchinson M.I."/>
            <person name="Powell A.J."/>
            <person name="Barry K."/>
            <person name="Miller A.N."/>
            <person name="Grigoriev I.V."/>
            <person name="Debuchy R."/>
            <person name="Gladieux P."/>
            <person name="Hiltunen Thoren M."/>
            <person name="Johannesson H."/>
        </authorList>
    </citation>
    <scope>NUCLEOTIDE SEQUENCE</scope>
    <source>
        <strain evidence="5">PSN293</strain>
    </source>
</reference>
<feature type="domain" description="DUF7101" evidence="4">
    <location>
        <begin position="354"/>
        <end position="448"/>
    </location>
</feature>
<proteinExistence type="predicted"/>
<dbReference type="InterPro" id="IPR055527">
    <property type="entry name" value="DUF7101"/>
</dbReference>
<name>A0AAN6XY00_9PEZI</name>
<accession>A0AAN6XY00</accession>
<sequence>MASDSAPSSLFLRLTSVWGHLALRSDIDDIVLELLGHFSLEKVYAGTNSGDRHVYQQLVKTLLSQLNAIFYVQRLTLPAENAHVSWYLGFLVSWEVALRTVEFVLQVINDGRECLWDDLMLRDKYLAEFLLSALRVLSLHPKATANQRVKERKDRFGRVHRSLEQVFDSYPGPKSFLLQVCKMVTNRLHTDPDTLGLPSKMRYEIPNLTSELYPLTHCLSPQYISELVPAGNSSIDWLPQFLALRDISHFVVGASVQYAANRESRDTRLRSASGRSRNAILQALDYLQMPPSLSKLDMVAAFSATFRIVLPDTPDFSAQPLADSRALDEHELDALDSLCVRLKQRQVIHRMSDRETMINVSQVVRNILLQDDPGGQSGTSRPSLYALNCSKCHLVGGSQLASAGIELLCDGATDVETTLPAQSKCPCCGEIVTLAREAPLVRRAWELLRPLEPDADTINVERHLPTNFQLAPARSDAGLFSASGYPSNFASSSDQRPVEGHRVDSPASAALAQIVYPLSPQPSGFPQPSLLFPLDDLVGGAQAEDHGKQTIGRVHDPIYSRLDPNLLSDPAAYTQRKGGNSGAEISPIVSPTDSNVLGSSRTAPVISTPPEKGKSKWRLKFAGTRKPSVGTSGDSSSLSSTAIEAQKLEEIPLGALYNLSKSGARNKGPKSVHVELSKSASLALFWTQQTIHVWDVGASPPVMTRSILTESTCILATVARLHLAYVIGTRDQRLTLRVVNLLRPSTPVAEYRISSSLWCKSIAIDREESFVVLGFENATVRFFKTTPSAEQPREDRLHSMVHADCRGCPSVDTLSFSNDGLVLLASTRSAKSGVIQVYAWKFPFLTFQEVPSCRYPVPLHESEDNGVSSAIFRNGRHGEDSLVCITTWTQSGTPVLIQPEDGHKSEIRTDPSGRQNKLGNRIQCADFSPTGKEIAIVNDKGYLYHVSSLNSSVMDVRKVATSRELTARSDSYAMAFMVLSDEENIVLAWADASKATGWVKKIPTSRGNFSIPLTPGITHEPAFVELRATIQNASRRQVAELEGETGAVELYV</sequence>
<dbReference type="InterPro" id="IPR015943">
    <property type="entry name" value="WD40/YVTN_repeat-like_dom_sf"/>
</dbReference>
<organism evidence="5 6">
    <name type="scientific">Rhypophila decipiens</name>
    <dbReference type="NCBI Taxonomy" id="261697"/>
    <lineage>
        <taxon>Eukaryota</taxon>
        <taxon>Fungi</taxon>
        <taxon>Dikarya</taxon>
        <taxon>Ascomycota</taxon>
        <taxon>Pezizomycotina</taxon>
        <taxon>Sordariomycetes</taxon>
        <taxon>Sordariomycetidae</taxon>
        <taxon>Sordariales</taxon>
        <taxon>Naviculisporaceae</taxon>
        <taxon>Rhypophila</taxon>
    </lineage>
</organism>
<dbReference type="InterPro" id="IPR055526">
    <property type="entry name" value="DUF7100"/>
</dbReference>
<keyword evidence="6" id="KW-1185">Reference proteome</keyword>
<evidence type="ECO:0000259" key="2">
    <source>
        <dbReference type="Pfam" id="PF23388"/>
    </source>
</evidence>
<feature type="domain" description="DUF7099" evidence="2">
    <location>
        <begin position="637"/>
        <end position="1003"/>
    </location>
</feature>
<dbReference type="Pfam" id="PF23391">
    <property type="entry name" value="DUF7100"/>
    <property type="match status" value="1"/>
</dbReference>
<evidence type="ECO:0008006" key="7">
    <source>
        <dbReference type="Google" id="ProtNLM"/>
    </source>
</evidence>
<evidence type="ECO:0000259" key="3">
    <source>
        <dbReference type="Pfam" id="PF23391"/>
    </source>
</evidence>
<feature type="domain" description="DUF7100" evidence="3">
    <location>
        <begin position="8"/>
        <end position="342"/>
    </location>
</feature>
<dbReference type="EMBL" id="MU858274">
    <property type="protein sequence ID" value="KAK4207766.1"/>
    <property type="molecule type" value="Genomic_DNA"/>
</dbReference>
<dbReference type="Gene3D" id="2.130.10.10">
    <property type="entry name" value="YVTN repeat-like/Quinoprotein amine dehydrogenase"/>
    <property type="match status" value="1"/>
</dbReference>
<feature type="region of interest" description="Disordered" evidence="1">
    <location>
        <begin position="895"/>
        <end position="915"/>
    </location>
</feature>
<feature type="compositionally biased region" description="Basic and acidic residues" evidence="1">
    <location>
        <begin position="900"/>
        <end position="911"/>
    </location>
</feature>
<reference evidence="5" key="2">
    <citation type="submission" date="2023-05" db="EMBL/GenBank/DDBJ databases">
        <authorList>
            <consortium name="Lawrence Berkeley National Laboratory"/>
            <person name="Steindorff A."/>
            <person name="Hensen N."/>
            <person name="Bonometti L."/>
            <person name="Westerberg I."/>
            <person name="Brannstrom I.O."/>
            <person name="Guillou S."/>
            <person name="Cros-Aarteil S."/>
            <person name="Calhoun S."/>
            <person name="Haridas S."/>
            <person name="Kuo A."/>
            <person name="Mondo S."/>
            <person name="Pangilinan J."/>
            <person name="Riley R."/>
            <person name="Labutti K."/>
            <person name="Andreopoulos B."/>
            <person name="Lipzen A."/>
            <person name="Chen C."/>
            <person name="Yanf M."/>
            <person name="Daum C."/>
            <person name="Ng V."/>
            <person name="Clum A."/>
            <person name="Ohm R."/>
            <person name="Martin F."/>
            <person name="Silar P."/>
            <person name="Natvig D."/>
            <person name="Lalanne C."/>
            <person name="Gautier V."/>
            <person name="Ament-Velasquez S.L."/>
            <person name="Kruys A."/>
            <person name="Hutchinson M.I."/>
            <person name="Powell A.J."/>
            <person name="Barry K."/>
            <person name="Miller A.N."/>
            <person name="Grigoriev I.V."/>
            <person name="Debuchy R."/>
            <person name="Gladieux P."/>
            <person name="Thoren M.H."/>
            <person name="Johannesson H."/>
        </authorList>
    </citation>
    <scope>NUCLEOTIDE SEQUENCE</scope>
    <source>
        <strain evidence="5">PSN293</strain>
    </source>
</reference>
<evidence type="ECO:0000259" key="4">
    <source>
        <dbReference type="Pfam" id="PF23392"/>
    </source>
</evidence>
<evidence type="ECO:0000313" key="5">
    <source>
        <dbReference type="EMBL" id="KAK4207766.1"/>
    </source>
</evidence>
<feature type="region of interest" description="Disordered" evidence="1">
    <location>
        <begin position="574"/>
        <end position="614"/>
    </location>
</feature>
<dbReference type="AlphaFoldDB" id="A0AAN6XY00"/>
<evidence type="ECO:0000313" key="6">
    <source>
        <dbReference type="Proteomes" id="UP001301769"/>
    </source>
</evidence>
<protein>
    <recommendedName>
        <fullName evidence="7">WD40 repeat protein</fullName>
    </recommendedName>
</protein>
<gene>
    <name evidence="5" type="ORF">QBC37DRAFT_379736</name>
</gene>
<dbReference type="SUPFAM" id="SSF50978">
    <property type="entry name" value="WD40 repeat-like"/>
    <property type="match status" value="1"/>
</dbReference>
<comment type="caution">
    <text evidence="5">The sequence shown here is derived from an EMBL/GenBank/DDBJ whole genome shotgun (WGS) entry which is preliminary data.</text>
</comment>
<evidence type="ECO:0000256" key="1">
    <source>
        <dbReference type="SAM" id="MobiDB-lite"/>
    </source>
</evidence>
<dbReference type="InterPro" id="IPR036322">
    <property type="entry name" value="WD40_repeat_dom_sf"/>
</dbReference>
<feature type="compositionally biased region" description="Polar residues" evidence="1">
    <location>
        <begin position="589"/>
        <end position="602"/>
    </location>
</feature>
<dbReference type="InterPro" id="IPR055525">
    <property type="entry name" value="DUF7099"/>
</dbReference>
<dbReference type="Pfam" id="PF23392">
    <property type="entry name" value="DUF7101"/>
    <property type="match status" value="1"/>
</dbReference>
<dbReference type="Pfam" id="PF23388">
    <property type="entry name" value="DUF7099"/>
    <property type="match status" value="1"/>
</dbReference>